<evidence type="ECO:0000256" key="2">
    <source>
        <dbReference type="SAM" id="SignalP"/>
    </source>
</evidence>
<dbReference type="EMBL" id="KZ305068">
    <property type="protein sequence ID" value="PIA31242.1"/>
    <property type="molecule type" value="Genomic_DNA"/>
</dbReference>
<dbReference type="AlphaFoldDB" id="A0A2G5CIW0"/>
<protein>
    <recommendedName>
        <fullName evidence="5">Glycine-rich protein</fullName>
    </recommendedName>
</protein>
<dbReference type="Proteomes" id="UP000230069">
    <property type="component" value="Unassembled WGS sequence"/>
</dbReference>
<keyword evidence="2" id="KW-0732">Signal</keyword>
<evidence type="ECO:0008006" key="5">
    <source>
        <dbReference type="Google" id="ProtNLM"/>
    </source>
</evidence>
<feature type="compositionally biased region" description="Polar residues" evidence="1">
    <location>
        <begin position="25"/>
        <end position="53"/>
    </location>
</feature>
<sequence>MVSKSFIVLGFLAVVFLNSSEVLSKNASGGTDVSSDNFTESAINGDMNLNESSDTNRKEGSDTDSNQGFDGGGSDTENNGVSGRIHFVSVGRDASFRRLTGTDTDGNGGGNNPHHVGKEGRN</sequence>
<feature type="region of interest" description="Disordered" evidence="1">
    <location>
        <begin position="25"/>
        <end position="84"/>
    </location>
</feature>
<name>A0A2G5CIW0_AQUCA</name>
<evidence type="ECO:0000256" key="1">
    <source>
        <dbReference type="SAM" id="MobiDB-lite"/>
    </source>
</evidence>
<reference evidence="3 4" key="1">
    <citation type="submission" date="2017-09" db="EMBL/GenBank/DDBJ databases">
        <title>WGS assembly of Aquilegia coerulea Goldsmith.</title>
        <authorList>
            <person name="Hodges S."/>
            <person name="Kramer E."/>
            <person name="Nordborg M."/>
            <person name="Tomkins J."/>
            <person name="Borevitz J."/>
            <person name="Derieg N."/>
            <person name="Yan J."/>
            <person name="Mihaltcheva S."/>
            <person name="Hayes R.D."/>
            <person name="Rokhsar D."/>
        </authorList>
    </citation>
    <scope>NUCLEOTIDE SEQUENCE [LARGE SCALE GENOMIC DNA]</scope>
    <source>
        <strain evidence="4">cv. Goldsmith</strain>
    </source>
</reference>
<evidence type="ECO:0000313" key="4">
    <source>
        <dbReference type="Proteomes" id="UP000230069"/>
    </source>
</evidence>
<organism evidence="3 4">
    <name type="scientific">Aquilegia coerulea</name>
    <name type="common">Rocky mountain columbine</name>
    <dbReference type="NCBI Taxonomy" id="218851"/>
    <lineage>
        <taxon>Eukaryota</taxon>
        <taxon>Viridiplantae</taxon>
        <taxon>Streptophyta</taxon>
        <taxon>Embryophyta</taxon>
        <taxon>Tracheophyta</taxon>
        <taxon>Spermatophyta</taxon>
        <taxon>Magnoliopsida</taxon>
        <taxon>Ranunculales</taxon>
        <taxon>Ranunculaceae</taxon>
        <taxon>Thalictroideae</taxon>
        <taxon>Aquilegia</taxon>
    </lineage>
</organism>
<proteinExistence type="predicted"/>
<evidence type="ECO:0000313" key="3">
    <source>
        <dbReference type="EMBL" id="PIA31242.1"/>
    </source>
</evidence>
<feature type="chain" id="PRO_5013848459" description="Glycine-rich protein" evidence="2">
    <location>
        <begin position="25"/>
        <end position="122"/>
    </location>
</feature>
<keyword evidence="4" id="KW-1185">Reference proteome</keyword>
<feature type="region of interest" description="Disordered" evidence="1">
    <location>
        <begin position="96"/>
        <end position="122"/>
    </location>
</feature>
<gene>
    <name evidence="3" type="ORF">AQUCO_05100036v1</name>
</gene>
<feature type="signal peptide" evidence="2">
    <location>
        <begin position="1"/>
        <end position="24"/>
    </location>
</feature>
<accession>A0A2G5CIW0</accession>